<evidence type="ECO:0000313" key="2">
    <source>
        <dbReference type="Proteomes" id="UP001321749"/>
    </source>
</evidence>
<organism evidence="1 2">
    <name type="scientific">Cladorrhinum samala</name>
    <dbReference type="NCBI Taxonomy" id="585594"/>
    <lineage>
        <taxon>Eukaryota</taxon>
        <taxon>Fungi</taxon>
        <taxon>Dikarya</taxon>
        <taxon>Ascomycota</taxon>
        <taxon>Pezizomycotina</taxon>
        <taxon>Sordariomycetes</taxon>
        <taxon>Sordariomycetidae</taxon>
        <taxon>Sordariales</taxon>
        <taxon>Podosporaceae</taxon>
        <taxon>Cladorrhinum</taxon>
    </lineage>
</organism>
<comment type="caution">
    <text evidence="1">The sequence shown here is derived from an EMBL/GenBank/DDBJ whole genome shotgun (WGS) entry which is preliminary data.</text>
</comment>
<dbReference type="AlphaFoldDB" id="A0AAV9HU22"/>
<accession>A0AAV9HU22</accession>
<dbReference type="Proteomes" id="UP001321749">
    <property type="component" value="Unassembled WGS sequence"/>
</dbReference>
<name>A0AAV9HU22_9PEZI</name>
<reference evidence="1" key="1">
    <citation type="journal article" date="2023" name="Mol. Phylogenet. Evol.">
        <title>Genome-scale phylogeny and comparative genomics of the fungal order Sordariales.</title>
        <authorList>
            <person name="Hensen N."/>
            <person name="Bonometti L."/>
            <person name="Westerberg I."/>
            <person name="Brannstrom I.O."/>
            <person name="Guillou S."/>
            <person name="Cros-Aarteil S."/>
            <person name="Calhoun S."/>
            <person name="Haridas S."/>
            <person name="Kuo A."/>
            <person name="Mondo S."/>
            <person name="Pangilinan J."/>
            <person name="Riley R."/>
            <person name="LaButti K."/>
            <person name="Andreopoulos B."/>
            <person name="Lipzen A."/>
            <person name="Chen C."/>
            <person name="Yan M."/>
            <person name="Daum C."/>
            <person name="Ng V."/>
            <person name="Clum A."/>
            <person name="Steindorff A."/>
            <person name="Ohm R.A."/>
            <person name="Martin F."/>
            <person name="Silar P."/>
            <person name="Natvig D.O."/>
            <person name="Lalanne C."/>
            <person name="Gautier V."/>
            <person name="Ament-Velasquez S.L."/>
            <person name="Kruys A."/>
            <person name="Hutchinson M.I."/>
            <person name="Powell A.J."/>
            <person name="Barry K."/>
            <person name="Miller A.N."/>
            <person name="Grigoriev I.V."/>
            <person name="Debuchy R."/>
            <person name="Gladieux P."/>
            <person name="Hiltunen Thoren M."/>
            <person name="Johannesson H."/>
        </authorList>
    </citation>
    <scope>NUCLEOTIDE SEQUENCE</scope>
    <source>
        <strain evidence="1">PSN324</strain>
    </source>
</reference>
<sequence>MSIVPGAPLPIPPLYNIAPELLITGALRNHTVYITGSVSGEIGRHDWTGHSIGEQSIPYLTQPQAGEYIFIHQCKTGGGPETCSHKSNGFNYRVVAEPTPLPVPSVTIPMHTCADGIGLANLVPGARVYAYLRPDNQIVLDEVVKSSTKGYYHLKDGITYTGGSTLEIWQSTKRQDGPHLNPPSVIDQSPPYTNPLDPIKYYLPALCMNTVQFDNMLNGASIYFNAPECSRSGTFRTPDPTQRAYRATPACPNVDVWTKPGRFEAWQAFPRCDLKSEVLGVDIQDMDPVIPLSIAKPVLEYFCTGTVSLTLYAEVFFGPEFLRVERYVGGELDDAFWWPVKEEGFITLEIPQEWTQPDPRGPVSLDFKLAVDTTDSECQKRVTAKYYSDVYGHRMPLDVSEKGRNAPTPRLYPDTVHSCTRFLILNNGFVGAEVQIRGEGDSIHSPWTTIKDKSQVIYLYDENLKPNSILRAFVRGCGANKNSEAIKVIALKDRLPQPTLQPLRPGETEIVASGLVFGATLEIWISPDGHQPTIRDQENRRWAPQYEATASSLLLRLNFPLKRGWKVNVIQTLCSEAQSSLNDLSTYATVTPATLSISVDSNPQPLKKGQQYGISVHAVDSQKPWVSDSSRFAPVTLDAGVSGSFSFGSHQSFYVDPSSPLARVTGTVPANDYHEAASFPIALTAADPTSISLTLQTEGTSFSTFLTLAADPRNPICAYALAAIEYAAAPDWTSGQTYKVNGTTKASPRGTLFVANVDLPMPLAGGPQARKLGAAGKATYSISGPGDCADKSLKDIYFSFDGFIGDARTSGRFCVKWSAAFNYVPSGDGVSLVRKWVLGTQTPPEELNPGMGMRDC</sequence>
<evidence type="ECO:0000313" key="1">
    <source>
        <dbReference type="EMBL" id="KAK4464410.1"/>
    </source>
</evidence>
<protein>
    <submittedName>
        <fullName evidence="1">Uncharacterized protein</fullName>
    </submittedName>
</protein>
<proteinExistence type="predicted"/>
<reference evidence="1" key="2">
    <citation type="submission" date="2023-06" db="EMBL/GenBank/DDBJ databases">
        <authorList>
            <consortium name="Lawrence Berkeley National Laboratory"/>
            <person name="Mondo S.J."/>
            <person name="Hensen N."/>
            <person name="Bonometti L."/>
            <person name="Westerberg I."/>
            <person name="Brannstrom I.O."/>
            <person name="Guillou S."/>
            <person name="Cros-Aarteil S."/>
            <person name="Calhoun S."/>
            <person name="Haridas S."/>
            <person name="Kuo A."/>
            <person name="Pangilinan J."/>
            <person name="Riley R."/>
            <person name="Labutti K."/>
            <person name="Andreopoulos B."/>
            <person name="Lipzen A."/>
            <person name="Chen C."/>
            <person name="Yanf M."/>
            <person name="Daum C."/>
            <person name="Ng V."/>
            <person name="Clum A."/>
            <person name="Steindorff A."/>
            <person name="Ohm R."/>
            <person name="Martin F."/>
            <person name="Silar P."/>
            <person name="Natvig D."/>
            <person name="Lalanne C."/>
            <person name="Gautier V."/>
            <person name="Ament-Velasquez S.L."/>
            <person name="Kruys A."/>
            <person name="Hutchinson M.I."/>
            <person name="Powell A.J."/>
            <person name="Barry K."/>
            <person name="Miller A.N."/>
            <person name="Grigoriev I.V."/>
            <person name="Debuchy R."/>
            <person name="Gladieux P."/>
            <person name="Thoren M.H."/>
            <person name="Johannesson H."/>
        </authorList>
    </citation>
    <scope>NUCLEOTIDE SEQUENCE</scope>
    <source>
        <strain evidence="1">PSN324</strain>
    </source>
</reference>
<dbReference type="EMBL" id="MU864948">
    <property type="protein sequence ID" value="KAK4464410.1"/>
    <property type="molecule type" value="Genomic_DNA"/>
</dbReference>
<gene>
    <name evidence="1" type="ORF">QBC42DRAFT_284392</name>
</gene>
<keyword evidence="2" id="KW-1185">Reference proteome</keyword>